<comment type="similarity">
    <text evidence="1">Belongs to the ROK (NagC/XylR) family.</text>
</comment>
<dbReference type="STRING" id="83771.SAMN02910357_00247"/>
<evidence type="ECO:0000256" key="1">
    <source>
        <dbReference type="ARBA" id="ARBA00006479"/>
    </source>
</evidence>
<gene>
    <name evidence="2" type="ORF">SAMN02745213_01645</name>
</gene>
<dbReference type="PANTHER" id="PTHR18964:SF149">
    <property type="entry name" value="BIFUNCTIONAL UDP-N-ACETYLGLUCOSAMINE 2-EPIMERASE_N-ACETYLMANNOSAMINE KINASE"/>
    <property type="match status" value="1"/>
</dbReference>
<dbReference type="InterPro" id="IPR000600">
    <property type="entry name" value="ROK"/>
</dbReference>
<dbReference type="InterPro" id="IPR043129">
    <property type="entry name" value="ATPase_NBD"/>
</dbReference>
<dbReference type="PANTHER" id="PTHR18964">
    <property type="entry name" value="ROK (REPRESSOR, ORF, KINASE) FAMILY"/>
    <property type="match status" value="1"/>
</dbReference>
<reference evidence="3" key="1">
    <citation type="submission" date="2017-02" db="EMBL/GenBank/DDBJ databases">
        <authorList>
            <person name="Varghese N."/>
            <person name="Submissions S."/>
        </authorList>
    </citation>
    <scope>NUCLEOTIDE SEQUENCE [LARGE SCALE GENOMIC DNA]</scope>
    <source>
        <strain evidence="3">DSM 3072</strain>
    </source>
</reference>
<dbReference type="Gene3D" id="3.30.420.40">
    <property type="match status" value="2"/>
</dbReference>
<dbReference type="AlphaFoldDB" id="A0A1T4VKA6"/>
<name>A0A1T4VKA6_9GAMM</name>
<organism evidence="2 3">
    <name type="scientific">Succinivibrio dextrinosolvens DSM 3072</name>
    <dbReference type="NCBI Taxonomy" id="1123324"/>
    <lineage>
        <taxon>Bacteria</taxon>
        <taxon>Pseudomonadati</taxon>
        <taxon>Pseudomonadota</taxon>
        <taxon>Gammaproteobacteria</taxon>
        <taxon>Aeromonadales</taxon>
        <taxon>Succinivibrionaceae</taxon>
        <taxon>Succinivibrio</taxon>
    </lineage>
</organism>
<dbReference type="SUPFAM" id="SSF53067">
    <property type="entry name" value="Actin-like ATPase domain"/>
    <property type="match status" value="1"/>
</dbReference>
<dbReference type="InterPro" id="IPR036388">
    <property type="entry name" value="WH-like_DNA-bd_sf"/>
</dbReference>
<dbReference type="Proteomes" id="UP000242432">
    <property type="component" value="Unassembled WGS sequence"/>
</dbReference>
<proteinExistence type="inferred from homology"/>
<accession>A0A1T4VKA6</accession>
<evidence type="ECO:0000313" key="3">
    <source>
        <dbReference type="Proteomes" id="UP000242432"/>
    </source>
</evidence>
<dbReference type="RefSeq" id="WP_078929049.1">
    <property type="nucleotide sequence ID" value="NZ_FUXX01000029.1"/>
</dbReference>
<dbReference type="SUPFAM" id="SSF46785">
    <property type="entry name" value="Winged helix' DNA-binding domain"/>
    <property type="match status" value="1"/>
</dbReference>
<dbReference type="InterPro" id="IPR036390">
    <property type="entry name" value="WH_DNA-bd_sf"/>
</dbReference>
<sequence>MVDTSLTITSRQIREQNLQLVRQALHDEQVCTSSKLKELTGLSVVTLNKIISLLIASGEVLDAGKVNMPNGRPASTYRFNEMNKLMLILSIYKRSGNKYVGYSVHNLFGECIERKEELIEESDSIQTNELKIGMERYISRHPKISVIGVSMPSDDVGGRVGSAIRHDSQSKRLSSHLEKQFNIPVFFETDINAATLGCYKRCKNQEYVSGVILVPGKIPGCGFCYNGAVLRGKDGMAGEIRYFPMYNDIGVLPSESMQADDLAIRTIRAVMCVLNPGYMAIYSETLRPGFIDRLKKQLGTPAEEALLPKIEITDNLREDTVSGMVSLCLEALK</sequence>
<protein>
    <submittedName>
        <fullName evidence="2">ROK family protein</fullName>
    </submittedName>
</protein>
<dbReference type="Gene3D" id="1.10.10.10">
    <property type="entry name" value="Winged helix-like DNA-binding domain superfamily/Winged helix DNA-binding domain"/>
    <property type="match status" value="1"/>
</dbReference>
<dbReference type="EMBL" id="FUXX01000029">
    <property type="protein sequence ID" value="SKA65357.1"/>
    <property type="molecule type" value="Genomic_DNA"/>
</dbReference>
<dbReference type="Pfam" id="PF00480">
    <property type="entry name" value="ROK"/>
    <property type="match status" value="1"/>
</dbReference>
<keyword evidence="3" id="KW-1185">Reference proteome</keyword>
<evidence type="ECO:0000313" key="2">
    <source>
        <dbReference type="EMBL" id="SKA65357.1"/>
    </source>
</evidence>